<reference evidence="11" key="1">
    <citation type="submission" date="2025-08" db="UniProtKB">
        <authorList>
            <consortium name="Ensembl"/>
        </authorList>
    </citation>
    <scope>IDENTIFICATION</scope>
</reference>
<keyword evidence="9" id="KW-0732">Signal</keyword>
<dbReference type="GO" id="GO:0008270">
    <property type="term" value="F:zinc ion binding"/>
    <property type="evidence" value="ECO:0007669"/>
    <property type="project" value="InterPro"/>
</dbReference>
<dbReference type="SMART" id="SM01057">
    <property type="entry name" value="Carb_anhydrase"/>
    <property type="match status" value="1"/>
</dbReference>
<dbReference type="PROSITE" id="PS51144">
    <property type="entry name" value="ALPHA_CA_2"/>
    <property type="match status" value="1"/>
</dbReference>
<dbReference type="Proteomes" id="UP000694727">
    <property type="component" value="Unplaced"/>
</dbReference>
<evidence type="ECO:0000256" key="1">
    <source>
        <dbReference type="ARBA" id="ARBA00001947"/>
    </source>
</evidence>
<dbReference type="AlphaFoldDB" id="A0A8D0SX25"/>
<protein>
    <recommendedName>
        <fullName evidence="3">carbonic anhydrase</fullName>
        <ecNumber evidence="3">4.2.1.1</ecNumber>
    </recommendedName>
</protein>
<evidence type="ECO:0000256" key="5">
    <source>
        <dbReference type="ARBA" id="ARBA00022833"/>
    </source>
</evidence>
<evidence type="ECO:0000256" key="9">
    <source>
        <dbReference type="SAM" id="SignalP"/>
    </source>
</evidence>
<dbReference type="Ensembl" id="ENSSSCT00025087040.1">
    <property type="protein sequence ID" value="ENSSSCP00025037903.1"/>
    <property type="gene ID" value="ENSSSCG00025063488.1"/>
</dbReference>
<comment type="similarity">
    <text evidence="2">Belongs to the alpha-carbonic anhydrase family.</text>
</comment>
<dbReference type="Pfam" id="PF00194">
    <property type="entry name" value="Carb_anhydrase"/>
    <property type="match status" value="2"/>
</dbReference>
<dbReference type="InterPro" id="IPR001148">
    <property type="entry name" value="CA_dom"/>
</dbReference>
<feature type="transmembrane region" description="Helical" evidence="8">
    <location>
        <begin position="351"/>
        <end position="373"/>
    </location>
</feature>
<name>A0A8D0SX25_PIG</name>
<gene>
    <name evidence="11" type="primary">CA14</name>
</gene>
<comment type="cofactor">
    <cofactor evidence="1">
        <name>Zn(2+)</name>
        <dbReference type="ChEBI" id="CHEBI:29105"/>
    </cofactor>
</comment>
<keyword evidence="6" id="KW-0325">Glycoprotein</keyword>
<sequence>MLVFILLLKVMWILAAEDGQHWTYEGPHGQDHWPASYPECGSNAQSPINIQTDSVTFDPELLPLQPHGYEQPGTEPLDLHNNGHTVQLSLPPTLHLEGLPRKYVAAQLHLHWGQKGSPGGSEHKINGEATAAELHIVHYDSESYASLSEAAQQPQGLAVLGILVEVGETENPAYEHILSHLHEIRHKGEPYKSILRSSNIRLQGNFSEKASEAWNEAELGTRGVHFWEPCLVSSGAGRARRVLVCSHPDQRTSVPPFNVRGLLPPLLAQFFRYNGSLTTPPCYQSVLWTVFNRRAQISMGQLEKLQEALFSTEEEPSQLLVQNYRAPQPLNQRIVLASFIQVGSLYTTGEMLSLGVGILVGCLCLLLAVYFIARKIRKKRLGNRKSVVFTSARAAEA</sequence>
<accession>A0A8D0SX25</accession>
<dbReference type="InterPro" id="IPR036398">
    <property type="entry name" value="CA_dom_sf"/>
</dbReference>
<dbReference type="Gene3D" id="3.10.200.10">
    <property type="entry name" value="Alpha carbonic anhydrase"/>
    <property type="match status" value="2"/>
</dbReference>
<evidence type="ECO:0000256" key="2">
    <source>
        <dbReference type="ARBA" id="ARBA00010718"/>
    </source>
</evidence>
<dbReference type="InterPro" id="IPR023561">
    <property type="entry name" value="Carbonic_anhydrase_a-class"/>
</dbReference>
<dbReference type="FunFam" id="3.10.200.10:FF:000003">
    <property type="entry name" value="Carbonic anhydrase 12"/>
    <property type="match status" value="1"/>
</dbReference>
<dbReference type="GO" id="GO:0004089">
    <property type="term" value="F:carbonate dehydratase activity"/>
    <property type="evidence" value="ECO:0007669"/>
    <property type="project" value="UniProtKB-EC"/>
</dbReference>
<dbReference type="PANTHER" id="PTHR18952:SF84">
    <property type="entry name" value="CARBONIC ANHYDRASE 14"/>
    <property type="match status" value="1"/>
</dbReference>
<dbReference type="EC" id="4.2.1.1" evidence="3"/>
<evidence type="ECO:0000313" key="11">
    <source>
        <dbReference type="Ensembl" id="ENSSSCP00025037903.1"/>
    </source>
</evidence>
<evidence type="ECO:0000256" key="3">
    <source>
        <dbReference type="ARBA" id="ARBA00012925"/>
    </source>
</evidence>
<evidence type="ECO:0000256" key="6">
    <source>
        <dbReference type="ARBA" id="ARBA00023180"/>
    </source>
</evidence>
<evidence type="ECO:0000256" key="8">
    <source>
        <dbReference type="SAM" id="Phobius"/>
    </source>
</evidence>
<keyword evidence="7" id="KW-0456">Lyase</keyword>
<feature type="chain" id="PRO_5034003336" description="carbonic anhydrase" evidence="9">
    <location>
        <begin position="16"/>
        <end position="397"/>
    </location>
</feature>
<evidence type="ECO:0000259" key="10">
    <source>
        <dbReference type="PROSITE" id="PS51144"/>
    </source>
</evidence>
<keyword evidence="8" id="KW-0472">Membrane</keyword>
<dbReference type="PANTHER" id="PTHR18952">
    <property type="entry name" value="CARBONIC ANHYDRASE"/>
    <property type="match status" value="1"/>
</dbReference>
<feature type="signal peptide" evidence="9">
    <location>
        <begin position="1"/>
        <end position="15"/>
    </location>
</feature>
<proteinExistence type="inferred from homology"/>
<keyword evidence="4" id="KW-0479">Metal-binding</keyword>
<organism evidence="11 12">
    <name type="scientific">Sus scrofa</name>
    <name type="common">Pig</name>
    <dbReference type="NCBI Taxonomy" id="9823"/>
    <lineage>
        <taxon>Eukaryota</taxon>
        <taxon>Metazoa</taxon>
        <taxon>Chordata</taxon>
        <taxon>Craniata</taxon>
        <taxon>Vertebrata</taxon>
        <taxon>Euteleostomi</taxon>
        <taxon>Mammalia</taxon>
        <taxon>Eutheria</taxon>
        <taxon>Laurasiatheria</taxon>
        <taxon>Artiodactyla</taxon>
        <taxon>Suina</taxon>
        <taxon>Suidae</taxon>
        <taxon>Sus</taxon>
    </lineage>
</organism>
<feature type="domain" description="Alpha-carbonic anhydrase" evidence="10">
    <location>
        <begin position="20"/>
        <end position="339"/>
    </location>
</feature>
<evidence type="ECO:0000256" key="4">
    <source>
        <dbReference type="ARBA" id="ARBA00022723"/>
    </source>
</evidence>
<evidence type="ECO:0000256" key="7">
    <source>
        <dbReference type="ARBA" id="ARBA00023239"/>
    </source>
</evidence>
<dbReference type="SUPFAM" id="SSF51069">
    <property type="entry name" value="Carbonic anhydrase"/>
    <property type="match status" value="1"/>
</dbReference>
<evidence type="ECO:0000313" key="12">
    <source>
        <dbReference type="Proteomes" id="UP000694727"/>
    </source>
</evidence>
<keyword evidence="8" id="KW-1133">Transmembrane helix</keyword>
<keyword evidence="5" id="KW-0862">Zinc</keyword>
<keyword evidence="8" id="KW-0812">Transmembrane</keyword>